<evidence type="ECO:0000313" key="7">
    <source>
        <dbReference type="EMBL" id="ADB49646.1"/>
    </source>
</evidence>
<dbReference type="eggNOG" id="COG1167">
    <property type="taxonomic scope" value="Bacteria"/>
</dbReference>
<feature type="domain" description="HTH gntR-type" evidence="6">
    <location>
        <begin position="19"/>
        <end position="86"/>
    </location>
</feature>
<dbReference type="SMART" id="SM00345">
    <property type="entry name" value="HTH_GNTR"/>
    <property type="match status" value="1"/>
</dbReference>
<dbReference type="Proteomes" id="UP000008229">
    <property type="component" value="Chromosome"/>
</dbReference>
<evidence type="ECO:0000259" key="6">
    <source>
        <dbReference type="PROSITE" id="PS50949"/>
    </source>
</evidence>
<evidence type="ECO:0000256" key="5">
    <source>
        <dbReference type="ARBA" id="ARBA00023163"/>
    </source>
</evidence>
<dbReference type="GO" id="GO:0008483">
    <property type="term" value="F:transaminase activity"/>
    <property type="evidence" value="ECO:0007669"/>
    <property type="project" value="UniProtKB-KW"/>
</dbReference>
<dbReference type="HOGENOM" id="CLU_017584_0_0_11"/>
<dbReference type="InterPro" id="IPR036388">
    <property type="entry name" value="WH-like_DNA-bd_sf"/>
</dbReference>
<dbReference type="SUPFAM" id="SSF46785">
    <property type="entry name" value="Winged helix' DNA-binding domain"/>
    <property type="match status" value="1"/>
</dbReference>
<dbReference type="GO" id="GO:0003700">
    <property type="term" value="F:DNA-binding transcription factor activity"/>
    <property type="evidence" value="ECO:0007669"/>
    <property type="project" value="InterPro"/>
</dbReference>
<protein>
    <submittedName>
        <fullName evidence="7">Transcriptional regulator, GntR family with aminotransferase domain</fullName>
    </submittedName>
</protein>
<keyword evidence="8" id="KW-1185">Reference proteome</keyword>
<keyword evidence="4" id="KW-0238">DNA-binding</keyword>
<organism evidence="7 8">
    <name type="scientific">Conexibacter woesei (strain DSM 14684 / CCUG 47730 / CIP 108061 / JCM 11494 / NBRC 100937 / ID131577)</name>
    <dbReference type="NCBI Taxonomy" id="469383"/>
    <lineage>
        <taxon>Bacteria</taxon>
        <taxon>Bacillati</taxon>
        <taxon>Actinomycetota</taxon>
        <taxon>Thermoleophilia</taxon>
        <taxon>Solirubrobacterales</taxon>
        <taxon>Conexibacteraceae</taxon>
        <taxon>Conexibacter</taxon>
    </lineage>
</organism>
<dbReference type="PANTHER" id="PTHR46577">
    <property type="entry name" value="HTH-TYPE TRANSCRIPTIONAL REGULATORY PROTEIN GABR"/>
    <property type="match status" value="1"/>
</dbReference>
<keyword evidence="7" id="KW-0032">Aminotransferase</keyword>
<dbReference type="Pfam" id="PF00155">
    <property type="entry name" value="Aminotran_1_2"/>
    <property type="match status" value="1"/>
</dbReference>
<keyword evidence="5" id="KW-0804">Transcription</keyword>
<reference evidence="8" key="2">
    <citation type="submission" date="2010-01" db="EMBL/GenBank/DDBJ databases">
        <title>The complete genome of Conexibacter woesei DSM 14684.</title>
        <authorList>
            <consortium name="US DOE Joint Genome Institute (JGI-PGF)"/>
            <person name="Lucas S."/>
            <person name="Copeland A."/>
            <person name="Lapidus A."/>
            <person name="Glavina del Rio T."/>
            <person name="Dalin E."/>
            <person name="Tice H."/>
            <person name="Bruce D."/>
            <person name="Goodwin L."/>
            <person name="Pitluck S."/>
            <person name="Kyrpides N."/>
            <person name="Mavromatis K."/>
            <person name="Ivanova N."/>
            <person name="Mikhailova N."/>
            <person name="Chertkov O."/>
            <person name="Brettin T."/>
            <person name="Detter J.C."/>
            <person name="Han C."/>
            <person name="Larimer F."/>
            <person name="Land M."/>
            <person name="Hauser L."/>
            <person name="Markowitz V."/>
            <person name="Cheng J.-F."/>
            <person name="Hugenholtz P."/>
            <person name="Woyke T."/>
            <person name="Wu D."/>
            <person name="Pukall R."/>
            <person name="Steenblock K."/>
            <person name="Schneider S."/>
            <person name="Klenk H.-P."/>
            <person name="Eisen J.A."/>
        </authorList>
    </citation>
    <scope>NUCLEOTIDE SEQUENCE [LARGE SCALE GENOMIC DNA]</scope>
    <source>
        <strain evidence="8">DSM 14684 / CIP 108061 / JCM 11494 / NBRC 100937 / ID131577</strain>
    </source>
</reference>
<dbReference type="InterPro" id="IPR000524">
    <property type="entry name" value="Tscrpt_reg_HTH_GntR"/>
</dbReference>
<dbReference type="GO" id="GO:0003677">
    <property type="term" value="F:DNA binding"/>
    <property type="evidence" value="ECO:0007669"/>
    <property type="project" value="UniProtKB-KW"/>
</dbReference>
<dbReference type="PRINTS" id="PR00035">
    <property type="entry name" value="HTHGNTR"/>
</dbReference>
<evidence type="ECO:0000256" key="4">
    <source>
        <dbReference type="ARBA" id="ARBA00023125"/>
    </source>
</evidence>
<gene>
    <name evidence="7" type="ordered locus">Cwoe_1217</name>
</gene>
<dbReference type="GO" id="GO:0030170">
    <property type="term" value="F:pyridoxal phosphate binding"/>
    <property type="evidence" value="ECO:0007669"/>
    <property type="project" value="InterPro"/>
</dbReference>
<dbReference type="CDD" id="cd07377">
    <property type="entry name" value="WHTH_GntR"/>
    <property type="match status" value="1"/>
</dbReference>
<keyword evidence="2" id="KW-0663">Pyridoxal phosphate</keyword>
<proteinExistence type="inferred from homology"/>
<keyword evidence="3" id="KW-0805">Transcription regulation</keyword>
<dbReference type="InterPro" id="IPR036390">
    <property type="entry name" value="WH_DNA-bd_sf"/>
</dbReference>
<comment type="similarity">
    <text evidence="1">In the C-terminal section; belongs to the class-I pyridoxal-phosphate-dependent aminotransferase family.</text>
</comment>
<name>D3FDS2_CONWI</name>
<sequence>MSDVTRLTAQLGAWRERHGSLAERLAAALAAVIERGGLDGRRLPAERRLAEALDVSRATVVHAYAELRERRLVASRERSGTVVRSVGRHGRAPGTQLPQLSRLLAPDAQRIDLAVAAPQLDDLVAGIRVELGHAAGLMQPHGYDPQGIGALREAIAQRLTHDGLAATADEVLITSGAHEALALIAALFVGRGQPVAVDAPTYPGALELFERAGGRPVTVAGDAAGMRPDALQALLARTVVALLYLMPGCHSPTGASIALGRRPALLRVAADHELLVVEDAALDKLRFDGPLPSLPSLVPERVLRVGSLDKLAWAGLRIGWICGPRAAIGRLTRLKAARDLGTGVLGQLAALHLLRDVDTLRRARVAQAQARMRHLHGELSRRLPDWRIAQPEGGWSLWAELPPRVGADGDALVAAAARHGVDVAAGRAHVAGGPRVDAVRIAYAAPESLLTLGAARLQAAWGELTT</sequence>
<dbReference type="CDD" id="cd00609">
    <property type="entry name" value="AAT_like"/>
    <property type="match status" value="1"/>
</dbReference>
<dbReference type="KEGG" id="cwo:Cwoe_1217"/>
<evidence type="ECO:0000256" key="1">
    <source>
        <dbReference type="ARBA" id="ARBA00005384"/>
    </source>
</evidence>
<dbReference type="Gene3D" id="1.10.10.10">
    <property type="entry name" value="Winged helix-like DNA-binding domain superfamily/Winged helix DNA-binding domain"/>
    <property type="match status" value="1"/>
</dbReference>
<evidence type="ECO:0000256" key="2">
    <source>
        <dbReference type="ARBA" id="ARBA00022898"/>
    </source>
</evidence>
<dbReference type="Pfam" id="PF00392">
    <property type="entry name" value="GntR"/>
    <property type="match status" value="1"/>
</dbReference>
<dbReference type="Gene3D" id="3.90.1150.10">
    <property type="entry name" value="Aspartate Aminotransferase, domain 1"/>
    <property type="match status" value="1"/>
</dbReference>
<dbReference type="SUPFAM" id="SSF53383">
    <property type="entry name" value="PLP-dependent transferases"/>
    <property type="match status" value="1"/>
</dbReference>
<dbReference type="Gene3D" id="3.40.640.10">
    <property type="entry name" value="Type I PLP-dependent aspartate aminotransferase-like (Major domain)"/>
    <property type="match status" value="1"/>
</dbReference>
<evidence type="ECO:0000313" key="8">
    <source>
        <dbReference type="Proteomes" id="UP000008229"/>
    </source>
</evidence>
<keyword evidence="7" id="KW-0808">Transferase</keyword>
<dbReference type="STRING" id="469383.Cwoe_1217"/>
<dbReference type="AlphaFoldDB" id="D3FDS2"/>
<dbReference type="InterPro" id="IPR015421">
    <property type="entry name" value="PyrdxlP-dep_Trfase_major"/>
</dbReference>
<dbReference type="InterPro" id="IPR004839">
    <property type="entry name" value="Aminotransferase_I/II_large"/>
</dbReference>
<dbReference type="PROSITE" id="PS50949">
    <property type="entry name" value="HTH_GNTR"/>
    <property type="match status" value="1"/>
</dbReference>
<dbReference type="InterPro" id="IPR015424">
    <property type="entry name" value="PyrdxlP-dep_Trfase"/>
</dbReference>
<dbReference type="OrthoDB" id="199743at2"/>
<dbReference type="RefSeq" id="WP_012932697.1">
    <property type="nucleotide sequence ID" value="NC_013739.1"/>
</dbReference>
<dbReference type="EMBL" id="CP001854">
    <property type="protein sequence ID" value="ADB49646.1"/>
    <property type="molecule type" value="Genomic_DNA"/>
</dbReference>
<dbReference type="InterPro" id="IPR051446">
    <property type="entry name" value="HTH_trans_reg/aminotransferase"/>
</dbReference>
<dbReference type="InterPro" id="IPR015422">
    <property type="entry name" value="PyrdxlP-dep_Trfase_small"/>
</dbReference>
<accession>D3FDS2</accession>
<dbReference type="PANTHER" id="PTHR46577:SF1">
    <property type="entry name" value="HTH-TYPE TRANSCRIPTIONAL REGULATORY PROTEIN GABR"/>
    <property type="match status" value="1"/>
</dbReference>
<evidence type="ECO:0000256" key="3">
    <source>
        <dbReference type="ARBA" id="ARBA00023015"/>
    </source>
</evidence>
<reference evidence="7 8" key="1">
    <citation type="journal article" date="2010" name="Stand. Genomic Sci.">
        <title>Complete genome sequence of Conexibacter woesei type strain (ID131577).</title>
        <authorList>
            <person name="Pukall R."/>
            <person name="Lapidus A."/>
            <person name="Glavina Del Rio T."/>
            <person name="Copeland A."/>
            <person name="Tice H."/>
            <person name="Cheng J.-F."/>
            <person name="Lucas S."/>
            <person name="Chen F."/>
            <person name="Nolan M."/>
            <person name="Bruce D."/>
            <person name="Goodwin L."/>
            <person name="Pitluck S."/>
            <person name="Mavromatis K."/>
            <person name="Ivanova N."/>
            <person name="Ovchinnikova G."/>
            <person name="Pati A."/>
            <person name="Chen A."/>
            <person name="Palaniappan K."/>
            <person name="Land M."/>
            <person name="Hauser L."/>
            <person name="Chang Y.-J."/>
            <person name="Jeffries C.D."/>
            <person name="Chain P."/>
            <person name="Meincke L."/>
            <person name="Sims D."/>
            <person name="Brettin T."/>
            <person name="Detter J.C."/>
            <person name="Rohde M."/>
            <person name="Goeker M."/>
            <person name="Bristow J."/>
            <person name="Eisen J.A."/>
            <person name="Markowitz V."/>
            <person name="Kyrpides N.C."/>
            <person name="Klenk H.-P."/>
            <person name="Hugenholtz P."/>
        </authorList>
    </citation>
    <scope>NUCLEOTIDE SEQUENCE [LARGE SCALE GENOMIC DNA]</scope>
    <source>
        <strain evidence="8">DSM 14684 / CIP 108061 / JCM 11494 / NBRC 100937 / ID131577</strain>
    </source>
</reference>